<proteinExistence type="predicted"/>
<gene>
    <name evidence="1" type="ORF">CONLIGDRAFT_167343</name>
</gene>
<dbReference type="Proteomes" id="UP000182658">
    <property type="component" value="Unassembled WGS sequence"/>
</dbReference>
<organism evidence="1 2">
    <name type="scientific">Coniochaeta ligniaria NRRL 30616</name>
    <dbReference type="NCBI Taxonomy" id="1408157"/>
    <lineage>
        <taxon>Eukaryota</taxon>
        <taxon>Fungi</taxon>
        <taxon>Dikarya</taxon>
        <taxon>Ascomycota</taxon>
        <taxon>Pezizomycotina</taxon>
        <taxon>Sordariomycetes</taxon>
        <taxon>Sordariomycetidae</taxon>
        <taxon>Coniochaetales</taxon>
        <taxon>Coniochaetaceae</taxon>
        <taxon>Coniochaeta</taxon>
    </lineage>
</organism>
<dbReference type="InParanoid" id="A0A1J7JV60"/>
<accession>A0A1J7JV60</accession>
<dbReference type="EMBL" id="KV875094">
    <property type="protein sequence ID" value="OIW33276.1"/>
    <property type="molecule type" value="Genomic_DNA"/>
</dbReference>
<keyword evidence="2" id="KW-1185">Reference proteome</keyword>
<dbReference type="AlphaFoldDB" id="A0A1J7JV60"/>
<protein>
    <submittedName>
        <fullName evidence="1">Uncharacterized protein</fullName>
    </submittedName>
</protein>
<evidence type="ECO:0000313" key="2">
    <source>
        <dbReference type="Proteomes" id="UP000182658"/>
    </source>
</evidence>
<dbReference type="OrthoDB" id="10370955at2759"/>
<sequence>MEASLVDLNSYPPPASYLVKEEVLNKIMEFRTKTRQVLSRAQGEAAEAANSDHQRHLLIKQGDGRYLYMPAITKDQVKEALVDLPPNTKRLLGCEELRDQVTVMLKAEITRMDYTEYLEHDGEVETMAFEDQIDVCAHGRLAVRYARPAVPRSAVAGPAHASDTSSAPSNIFGDISLNSVLATPQASNDGLDREEEV</sequence>
<name>A0A1J7JV60_9PEZI</name>
<evidence type="ECO:0000313" key="1">
    <source>
        <dbReference type="EMBL" id="OIW33276.1"/>
    </source>
</evidence>
<reference evidence="1 2" key="1">
    <citation type="submission" date="2016-10" db="EMBL/GenBank/DDBJ databases">
        <title>Draft genome sequence of Coniochaeta ligniaria NRRL30616, a lignocellulolytic fungus for bioabatement of inhibitors in plant biomass hydrolysates.</title>
        <authorList>
            <consortium name="DOE Joint Genome Institute"/>
            <person name="Jimenez D.J."/>
            <person name="Hector R.E."/>
            <person name="Riley R."/>
            <person name="Sun H."/>
            <person name="Grigoriev I.V."/>
            <person name="Van Elsas J.D."/>
            <person name="Nichols N.N."/>
        </authorList>
    </citation>
    <scope>NUCLEOTIDE SEQUENCE [LARGE SCALE GENOMIC DNA]</scope>
    <source>
        <strain evidence="1 2">NRRL 30616</strain>
    </source>
</reference>